<dbReference type="OrthoDB" id="9802264at2"/>
<dbReference type="GO" id="GO:0005524">
    <property type="term" value="F:ATP binding"/>
    <property type="evidence" value="ECO:0007669"/>
    <property type="project" value="UniProtKB-KW"/>
</dbReference>
<dbReference type="KEGG" id="mrh:MycrhN_4066"/>
<keyword evidence="1" id="KW-0813">Transport</keyword>
<dbReference type="GO" id="GO:0022857">
    <property type="term" value="F:transmembrane transporter activity"/>
    <property type="evidence" value="ECO:0007669"/>
    <property type="project" value="InterPro"/>
</dbReference>
<dbReference type="AlphaFoldDB" id="G8RH94"/>
<dbReference type="HOGENOM" id="CLU_000604_1_1_11"/>
<dbReference type="Pfam" id="PF08402">
    <property type="entry name" value="TOBE_2"/>
    <property type="match status" value="1"/>
</dbReference>
<dbReference type="eggNOG" id="COG3842">
    <property type="taxonomic scope" value="Bacteria"/>
</dbReference>
<protein>
    <submittedName>
        <fullName evidence="5">ABC-type spermidine/putrescine transport system, ATPase component</fullName>
    </submittedName>
</protein>
<evidence type="ECO:0000313" key="6">
    <source>
        <dbReference type="Proteomes" id="UP000005442"/>
    </source>
</evidence>
<sequence>MPSDTIAAQSAAKVPADVRNPQVELLGVRKEFGHGIVAVDGADLTVADGELFAILGPSGSGKTTVLRMIAGFEHPTAGAIRLGGIDVTGLPARRRDVNTVFQEYALFPHMTVAQNIEYGLKVRGVPKPDRRRRTADALDMVRLTEHARRRPEQLSGGQRQRVALARALVGRPRVLLLDEPLGALDLKLREQMQIELKAIQRDVGITFVLVTHDQDEALSVCDRLAVFNHGRIEQVGAAREVYESPVNRFVADFVGTSNVLEGAAAEALIGRAGMFVVRPERIGVFAAETDSVPGVRTAAATVSELIYSGPTTRITAHTQIGVTLTATVLTASTWLPSDLRHGSQITLAWPEKAIHTLKTEE</sequence>
<dbReference type="PATRIC" id="fig|710685.3.peg.4081"/>
<accession>G8RH94</accession>
<dbReference type="SUPFAM" id="SSF52540">
    <property type="entry name" value="P-loop containing nucleoside triphosphate hydrolases"/>
    <property type="match status" value="1"/>
</dbReference>
<dbReference type="SUPFAM" id="SSF50331">
    <property type="entry name" value="MOP-like"/>
    <property type="match status" value="1"/>
</dbReference>
<dbReference type="RefSeq" id="WP_014212326.1">
    <property type="nucleotide sequence ID" value="NC_016604.1"/>
</dbReference>
<evidence type="ECO:0000259" key="4">
    <source>
        <dbReference type="PROSITE" id="PS50893"/>
    </source>
</evidence>
<name>G8RH94_MYCRN</name>
<dbReference type="Proteomes" id="UP000005442">
    <property type="component" value="Chromosome"/>
</dbReference>
<evidence type="ECO:0000313" key="5">
    <source>
        <dbReference type="EMBL" id="AEV74574.1"/>
    </source>
</evidence>
<organism evidence="5 6">
    <name type="scientific">Mycolicibacterium rhodesiae (strain NBB3)</name>
    <name type="common">Mycobacterium rhodesiae</name>
    <dbReference type="NCBI Taxonomy" id="710685"/>
    <lineage>
        <taxon>Bacteria</taxon>
        <taxon>Bacillati</taxon>
        <taxon>Actinomycetota</taxon>
        <taxon>Actinomycetes</taxon>
        <taxon>Mycobacteriales</taxon>
        <taxon>Mycobacteriaceae</taxon>
        <taxon>Mycolicibacterium</taxon>
    </lineage>
</organism>
<dbReference type="PANTHER" id="PTHR42781:SF4">
    <property type="entry name" value="SPERMIDINE_PUTRESCINE IMPORT ATP-BINDING PROTEIN POTA"/>
    <property type="match status" value="1"/>
</dbReference>
<reference evidence="5 6" key="1">
    <citation type="submission" date="2011-12" db="EMBL/GenBank/DDBJ databases">
        <title>Complete sequence of Mycobacterium rhodesiae NBB3.</title>
        <authorList>
            <consortium name="US DOE Joint Genome Institute"/>
            <person name="Lucas S."/>
            <person name="Han J."/>
            <person name="Lapidus A."/>
            <person name="Cheng J.-F."/>
            <person name="Goodwin L."/>
            <person name="Pitluck S."/>
            <person name="Peters L."/>
            <person name="Mikhailova N."/>
            <person name="Gu W."/>
            <person name="Detter J.C."/>
            <person name="Han C."/>
            <person name="Tapia R."/>
            <person name="Land M."/>
            <person name="Hauser L."/>
            <person name="Kyrpides N."/>
            <person name="Ivanova N."/>
            <person name="Pagani I."/>
            <person name="Mattes T."/>
            <person name="Holmes A."/>
            <person name="Rutledge P."/>
            <person name="Paulsen I."/>
            <person name="Coleman N."/>
            <person name="Woyke T."/>
        </authorList>
    </citation>
    <scope>NUCLEOTIDE SEQUENCE [LARGE SCALE GENOMIC DNA]</scope>
    <source>
        <strain evidence="5 6">NBB3</strain>
    </source>
</reference>
<keyword evidence="3" id="KW-0067">ATP-binding</keyword>
<dbReference type="InterPro" id="IPR013611">
    <property type="entry name" value="Transp-assoc_OB_typ2"/>
</dbReference>
<dbReference type="InterPro" id="IPR017871">
    <property type="entry name" value="ABC_transporter-like_CS"/>
</dbReference>
<dbReference type="EMBL" id="CP003169">
    <property type="protein sequence ID" value="AEV74574.1"/>
    <property type="molecule type" value="Genomic_DNA"/>
</dbReference>
<dbReference type="PROSITE" id="PS50893">
    <property type="entry name" value="ABC_TRANSPORTER_2"/>
    <property type="match status" value="1"/>
</dbReference>
<evidence type="ECO:0000256" key="2">
    <source>
        <dbReference type="ARBA" id="ARBA00022741"/>
    </source>
</evidence>
<keyword evidence="2" id="KW-0547">Nucleotide-binding</keyword>
<evidence type="ECO:0000256" key="3">
    <source>
        <dbReference type="ARBA" id="ARBA00022840"/>
    </source>
</evidence>
<proteinExistence type="predicted"/>
<dbReference type="InterPro" id="IPR008995">
    <property type="entry name" value="Mo/tungstate-bd_C_term_dom"/>
</dbReference>
<feature type="domain" description="ABC transporter" evidence="4">
    <location>
        <begin position="23"/>
        <end position="254"/>
    </location>
</feature>
<dbReference type="Gene3D" id="2.40.50.100">
    <property type="match status" value="1"/>
</dbReference>
<dbReference type="PROSITE" id="PS00211">
    <property type="entry name" value="ABC_TRANSPORTER_1"/>
    <property type="match status" value="1"/>
</dbReference>
<dbReference type="Gene3D" id="3.40.50.300">
    <property type="entry name" value="P-loop containing nucleotide triphosphate hydrolases"/>
    <property type="match status" value="1"/>
</dbReference>
<dbReference type="InterPro" id="IPR027417">
    <property type="entry name" value="P-loop_NTPase"/>
</dbReference>
<dbReference type="InterPro" id="IPR050093">
    <property type="entry name" value="ABC_SmlMolc_Importer"/>
</dbReference>
<dbReference type="GO" id="GO:0016887">
    <property type="term" value="F:ATP hydrolysis activity"/>
    <property type="evidence" value="ECO:0007669"/>
    <property type="project" value="InterPro"/>
</dbReference>
<dbReference type="InterPro" id="IPR003439">
    <property type="entry name" value="ABC_transporter-like_ATP-bd"/>
</dbReference>
<dbReference type="PANTHER" id="PTHR42781">
    <property type="entry name" value="SPERMIDINE/PUTRESCINE IMPORT ATP-BINDING PROTEIN POTA"/>
    <property type="match status" value="1"/>
</dbReference>
<dbReference type="FunFam" id="3.40.50.300:FF:000133">
    <property type="entry name" value="Spermidine/putrescine import ATP-binding protein PotA"/>
    <property type="match status" value="1"/>
</dbReference>
<gene>
    <name evidence="5" type="ordered locus">MycrhN_4066</name>
</gene>
<dbReference type="InterPro" id="IPR003593">
    <property type="entry name" value="AAA+_ATPase"/>
</dbReference>
<dbReference type="GO" id="GO:0043190">
    <property type="term" value="C:ATP-binding cassette (ABC) transporter complex"/>
    <property type="evidence" value="ECO:0007669"/>
    <property type="project" value="InterPro"/>
</dbReference>
<dbReference type="SMART" id="SM00382">
    <property type="entry name" value="AAA"/>
    <property type="match status" value="1"/>
</dbReference>
<keyword evidence="6" id="KW-1185">Reference proteome</keyword>
<dbReference type="Pfam" id="PF00005">
    <property type="entry name" value="ABC_tran"/>
    <property type="match status" value="1"/>
</dbReference>
<dbReference type="STRING" id="710685.MycrhN_4066"/>
<evidence type="ECO:0000256" key="1">
    <source>
        <dbReference type="ARBA" id="ARBA00022448"/>
    </source>
</evidence>